<protein>
    <submittedName>
        <fullName evidence="5">Long-chain fatty acid--CoA ligase</fullName>
    </submittedName>
</protein>
<dbReference type="InterPro" id="IPR025110">
    <property type="entry name" value="AMP-bd_C"/>
</dbReference>
<dbReference type="RefSeq" id="WP_006368757.1">
    <property type="nucleotide sequence ID" value="NZ_CP073075.1"/>
</dbReference>
<dbReference type="GO" id="GO:0031956">
    <property type="term" value="F:medium-chain fatty acid-CoA ligase activity"/>
    <property type="evidence" value="ECO:0007669"/>
    <property type="project" value="TreeGrafter"/>
</dbReference>
<evidence type="ECO:0000259" key="4">
    <source>
        <dbReference type="Pfam" id="PF13193"/>
    </source>
</evidence>
<dbReference type="Gene3D" id="3.30.300.30">
    <property type="match status" value="1"/>
</dbReference>
<dbReference type="Pfam" id="PF00501">
    <property type="entry name" value="AMP-binding"/>
    <property type="match status" value="1"/>
</dbReference>
<dbReference type="PANTHER" id="PTHR43201">
    <property type="entry name" value="ACYL-COA SYNTHETASE"/>
    <property type="match status" value="1"/>
</dbReference>
<dbReference type="SUPFAM" id="SSF56801">
    <property type="entry name" value="Acetyl-CoA synthetase-like"/>
    <property type="match status" value="1"/>
</dbReference>
<dbReference type="InterPro" id="IPR020845">
    <property type="entry name" value="AMP-binding_CS"/>
</dbReference>
<comment type="caution">
    <text evidence="5">The sequence shown here is derived from an EMBL/GenBank/DDBJ whole genome shotgun (WGS) entry which is preliminary data.</text>
</comment>
<evidence type="ECO:0000256" key="2">
    <source>
        <dbReference type="ARBA" id="ARBA00022598"/>
    </source>
</evidence>
<dbReference type="InterPro" id="IPR045851">
    <property type="entry name" value="AMP-bd_C_sf"/>
</dbReference>
<gene>
    <name evidence="5" type="ORF">HGA05_15630</name>
</gene>
<comment type="similarity">
    <text evidence="1">Belongs to the ATP-dependent AMP-binding enzyme family.</text>
</comment>
<dbReference type="Proteomes" id="UP000563898">
    <property type="component" value="Unassembled WGS sequence"/>
</dbReference>
<dbReference type="InterPro" id="IPR000873">
    <property type="entry name" value="AMP-dep_synth/lig_dom"/>
</dbReference>
<accession>A0A846WQF2</accession>
<dbReference type="PANTHER" id="PTHR43201:SF5">
    <property type="entry name" value="MEDIUM-CHAIN ACYL-COA LIGASE ACSF2, MITOCHONDRIAL"/>
    <property type="match status" value="1"/>
</dbReference>
<dbReference type="Pfam" id="PF13193">
    <property type="entry name" value="AMP-binding_C"/>
    <property type="match status" value="1"/>
</dbReference>
<evidence type="ECO:0000313" key="5">
    <source>
        <dbReference type="EMBL" id="NKY03000.1"/>
    </source>
</evidence>
<evidence type="ECO:0000256" key="1">
    <source>
        <dbReference type="ARBA" id="ARBA00006432"/>
    </source>
</evidence>
<reference evidence="5 6" key="1">
    <citation type="submission" date="2020-04" db="EMBL/GenBank/DDBJ databases">
        <title>MicrobeNet Type strains.</title>
        <authorList>
            <person name="Nicholson A.C."/>
        </authorList>
    </citation>
    <scope>NUCLEOTIDE SEQUENCE [LARGE SCALE GENOMIC DNA]</scope>
    <source>
        <strain evidence="5 6">ATCC BAA-14</strain>
    </source>
</reference>
<dbReference type="CDD" id="cd17631">
    <property type="entry name" value="FACL_FadD13-like"/>
    <property type="match status" value="1"/>
</dbReference>
<dbReference type="GO" id="GO:0006631">
    <property type="term" value="P:fatty acid metabolic process"/>
    <property type="evidence" value="ECO:0007669"/>
    <property type="project" value="TreeGrafter"/>
</dbReference>
<dbReference type="NCBIfam" id="NF004837">
    <property type="entry name" value="PRK06187.1"/>
    <property type="match status" value="1"/>
</dbReference>
<sequence length="512" mass="54288">MRNQGVGTWPLRASRQAPDTEAIVFRDQAITYPELDERTTRLAHALADLGVGRGDRVALLSANHPAYLEALFAAGLLGAILVPLNARLTTPEVAYALTDSGATVLIHSAALADVAIAAAAEAGATTRMVVDGDPDPDAVGYETSIAAASTDRIDLPVTHDDPCFIMYTSGTTGNPKGVVLNHGTVTFAVLNPILDLDLRSDEVALVVAPLFHTAALNFISLPILLKGGTVVIEEGFEPGRVLRVIAERNVTYGFGVPTMLDAMSSHPDWASADLSSIRRWIVAAAPVPPRTLHTYTERGIALCQGYGLTETGPGALVLTPSHTARKLGSAGVPHFFTDVRVVGPDGDETAPGERGEIQIQGSNVMAGYWNRPDATAAAFTDDGWFRSGDVGVRDDEGYITIVDRLKDMIISGGENIYPAEVEAVILSMPGVVACGVFGVPDDKWGEVGCAAITLADGATLTYEQLAAFLGERLARYKIPKSMVLLEEIPRNATGKIRKDRLRSMFSGAPVHA</sequence>
<dbReference type="InterPro" id="IPR042099">
    <property type="entry name" value="ANL_N_sf"/>
</dbReference>
<proteinExistence type="inferred from homology"/>
<dbReference type="InterPro" id="IPR020459">
    <property type="entry name" value="AMP-binding"/>
</dbReference>
<dbReference type="PRINTS" id="PR00154">
    <property type="entry name" value="AMPBINDING"/>
</dbReference>
<dbReference type="Gene3D" id="3.40.50.12780">
    <property type="entry name" value="N-terminal domain of ligase-like"/>
    <property type="match status" value="1"/>
</dbReference>
<dbReference type="EMBL" id="JAAXPC010000008">
    <property type="protein sequence ID" value="NKY03000.1"/>
    <property type="molecule type" value="Genomic_DNA"/>
</dbReference>
<evidence type="ECO:0000259" key="3">
    <source>
        <dbReference type="Pfam" id="PF00501"/>
    </source>
</evidence>
<feature type="domain" description="AMP-binding enzyme C-terminal" evidence="4">
    <location>
        <begin position="420"/>
        <end position="495"/>
    </location>
</feature>
<organism evidence="5 6">
    <name type="scientific">Gordonia polyisoprenivorans</name>
    <dbReference type="NCBI Taxonomy" id="84595"/>
    <lineage>
        <taxon>Bacteria</taxon>
        <taxon>Bacillati</taxon>
        <taxon>Actinomycetota</taxon>
        <taxon>Actinomycetes</taxon>
        <taxon>Mycobacteriales</taxon>
        <taxon>Gordoniaceae</taxon>
        <taxon>Gordonia</taxon>
    </lineage>
</organism>
<evidence type="ECO:0000313" key="6">
    <source>
        <dbReference type="Proteomes" id="UP000563898"/>
    </source>
</evidence>
<dbReference type="PROSITE" id="PS00455">
    <property type="entry name" value="AMP_BINDING"/>
    <property type="match status" value="1"/>
</dbReference>
<dbReference type="AlphaFoldDB" id="A0A846WQF2"/>
<name>A0A846WQF2_9ACTN</name>
<feature type="domain" description="AMP-dependent synthetase/ligase" evidence="3">
    <location>
        <begin position="13"/>
        <end position="369"/>
    </location>
</feature>
<dbReference type="FunFam" id="3.30.300.30:FF:000008">
    <property type="entry name" value="2,3-dihydroxybenzoate-AMP ligase"/>
    <property type="match status" value="1"/>
</dbReference>
<keyword evidence="2 5" id="KW-0436">Ligase</keyword>